<organism evidence="1 2">
    <name type="scientific">Trichothecium roseum</name>
    <dbReference type="NCBI Taxonomy" id="47278"/>
    <lineage>
        <taxon>Eukaryota</taxon>
        <taxon>Fungi</taxon>
        <taxon>Dikarya</taxon>
        <taxon>Ascomycota</taxon>
        <taxon>Pezizomycotina</taxon>
        <taxon>Sordariomycetes</taxon>
        <taxon>Hypocreomycetidae</taxon>
        <taxon>Hypocreales</taxon>
        <taxon>Hypocreales incertae sedis</taxon>
        <taxon>Trichothecium</taxon>
    </lineage>
</organism>
<gene>
    <name evidence="1" type="ORF">N3K66_002820</name>
</gene>
<reference evidence="1" key="1">
    <citation type="submission" date="2022-10" db="EMBL/GenBank/DDBJ databases">
        <title>Complete Genome of Trichothecium roseum strain YXFP-22015, a Plant Pathogen Isolated from Citrus.</title>
        <authorList>
            <person name="Wang Y."/>
            <person name="Zhu L."/>
        </authorList>
    </citation>
    <scope>NUCLEOTIDE SEQUENCE</scope>
    <source>
        <strain evidence="1">YXFP-22015</strain>
    </source>
</reference>
<evidence type="ECO:0000313" key="1">
    <source>
        <dbReference type="EMBL" id="KAI9903468.1"/>
    </source>
</evidence>
<evidence type="ECO:0000313" key="2">
    <source>
        <dbReference type="Proteomes" id="UP001163324"/>
    </source>
</evidence>
<dbReference type="EMBL" id="CM047941">
    <property type="protein sequence ID" value="KAI9903468.1"/>
    <property type="molecule type" value="Genomic_DNA"/>
</dbReference>
<sequence>MSATGQKLKVAAIQAEPVWNDLEGGVNKSIALIEQAAKDGAQVVGFPEVFIPGYPWSIWAHSPIANGGFMDEYHRNSMERDSSEMRRICAAVKEAGVFVVLGYSERYRGTLYIAQSFINEEGVIVHHRRKIKPTHVERAYYGDGQGESLQSVAPSAKLPNVNVGGLNCWEHTQTLLRYYEYEQDVDVHVASWPPLWPTPVKDGKPDPDWPSHINDEMCLRFSQILSLEGACFVAVATQVVTEEGLKRCKIDNFEYATNHAPPNGGFSMIYNPWGQELVKRLPPGEEGILIAEVDLTLKRLAKQNLDVVGHYCRPDQLSLRVNKYPARAVHYANDP</sequence>
<keyword evidence="2" id="KW-1185">Reference proteome</keyword>
<name>A0ACC0VCH1_9HYPO</name>
<comment type="caution">
    <text evidence="1">The sequence shown here is derived from an EMBL/GenBank/DDBJ whole genome shotgun (WGS) entry which is preliminary data.</text>
</comment>
<accession>A0ACC0VCH1</accession>
<proteinExistence type="predicted"/>
<protein>
    <submittedName>
        <fullName evidence="1">Uncharacterized protein</fullName>
    </submittedName>
</protein>
<dbReference type="Proteomes" id="UP001163324">
    <property type="component" value="Chromosome 2"/>
</dbReference>